<dbReference type="AlphaFoldDB" id="A0A4V6PWV7"/>
<comment type="caution">
    <text evidence="1">The sequence shown here is derived from an EMBL/GenBank/DDBJ whole genome shotgun (WGS) entry which is preliminary data.</text>
</comment>
<accession>A0A4V6PWV7</accession>
<reference evidence="1 2" key="1">
    <citation type="submission" date="2019-03" db="EMBL/GenBank/DDBJ databases">
        <title>Genomic Encyclopedia of Type Strains, Phase IV (KMG-IV): sequencing the most valuable type-strain genomes for metagenomic binning, comparative biology and taxonomic classification.</title>
        <authorList>
            <person name="Goeker M."/>
        </authorList>
    </citation>
    <scope>NUCLEOTIDE SEQUENCE [LARGE SCALE GENOMIC DNA]</scope>
    <source>
        <strain evidence="1 2">DSM 46770</strain>
    </source>
</reference>
<dbReference type="EMBL" id="SNYN01000005">
    <property type="protein sequence ID" value="TDQ53001.1"/>
    <property type="molecule type" value="Genomic_DNA"/>
</dbReference>
<name>A0A4V6PWV7_9ACTN</name>
<proteinExistence type="predicted"/>
<sequence length="97" mass="10994">MTSKERRRRVTVRRKNQLTLPADVSEPLHIGEGDEAEFAVGADSEGRLRGLAVVPAEQRWFWTEEWQEGEREVSREIATGDVAVHGDADAMFTELEQ</sequence>
<evidence type="ECO:0000313" key="2">
    <source>
        <dbReference type="Proteomes" id="UP000295281"/>
    </source>
</evidence>
<keyword evidence="2" id="KW-1185">Reference proteome</keyword>
<dbReference type="SUPFAM" id="SSF89447">
    <property type="entry name" value="AbrB/MazE/MraZ-like"/>
    <property type="match status" value="1"/>
</dbReference>
<dbReference type="InterPro" id="IPR037914">
    <property type="entry name" value="SpoVT-AbrB_sf"/>
</dbReference>
<organism evidence="1 2">
    <name type="scientific">Actinorugispora endophytica</name>
    <dbReference type="NCBI Taxonomy" id="1605990"/>
    <lineage>
        <taxon>Bacteria</taxon>
        <taxon>Bacillati</taxon>
        <taxon>Actinomycetota</taxon>
        <taxon>Actinomycetes</taxon>
        <taxon>Streptosporangiales</taxon>
        <taxon>Nocardiopsidaceae</taxon>
        <taxon>Actinorugispora</taxon>
    </lineage>
</organism>
<dbReference type="Proteomes" id="UP000295281">
    <property type="component" value="Unassembled WGS sequence"/>
</dbReference>
<gene>
    <name evidence="1" type="ORF">EV190_105118</name>
</gene>
<protein>
    <submittedName>
        <fullName evidence="1">AbrB family transcriptional regulator</fullName>
    </submittedName>
</protein>
<evidence type="ECO:0000313" key="1">
    <source>
        <dbReference type="EMBL" id="TDQ53001.1"/>
    </source>
</evidence>